<dbReference type="EMBL" id="FXUB01000004">
    <property type="protein sequence ID" value="SMP15875.1"/>
    <property type="molecule type" value="Genomic_DNA"/>
</dbReference>
<proteinExistence type="predicted"/>
<organism evidence="1 2">
    <name type="scientific">Desulfurobacterium pacificum</name>
    <dbReference type="NCBI Taxonomy" id="240166"/>
    <lineage>
        <taxon>Bacteria</taxon>
        <taxon>Pseudomonadati</taxon>
        <taxon>Aquificota</taxon>
        <taxon>Aquificia</taxon>
        <taxon>Desulfurobacteriales</taxon>
        <taxon>Desulfurobacteriaceae</taxon>
        <taxon>Desulfurobacterium</taxon>
    </lineage>
</organism>
<reference evidence="1 2" key="1">
    <citation type="submission" date="2017-05" db="EMBL/GenBank/DDBJ databases">
        <authorList>
            <person name="Varghese N."/>
            <person name="Submissions S."/>
        </authorList>
    </citation>
    <scope>NUCLEOTIDE SEQUENCE [LARGE SCALE GENOMIC DNA]</scope>
    <source>
        <strain evidence="1 2">DSM 15522</strain>
    </source>
</reference>
<evidence type="ECO:0000313" key="1">
    <source>
        <dbReference type="EMBL" id="SMP15875.1"/>
    </source>
</evidence>
<evidence type="ECO:0000313" key="2">
    <source>
        <dbReference type="Proteomes" id="UP001157911"/>
    </source>
</evidence>
<evidence type="ECO:0008006" key="3">
    <source>
        <dbReference type="Google" id="ProtNLM"/>
    </source>
</evidence>
<comment type="caution">
    <text evidence="1">The sequence shown here is derived from an EMBL/GenBank/DDBJ whole genome shotgun (WGS) entry which is preliminary data.</text>
</comment>
<gene>
    <name evidence="1" type="ORF">SAMN06265339_1462</name>
</gene>
<keyword evidence="2" id="KW-1185">Reference proteome</keyword>
<dbReference type="Proteomes" id="UP001157911">
    <property type="component" value="Unassembled WGS sequence"/>
</dbReference>
<dbReference type="RefSeq" id="WP_283400908.1">
    <property type="nucleotide sequence ID" value="NZ_FXUB01000004.1"/>
</dbReference>
<protein>
    <recommendedName>
        <fullName evidence="3">CRISPR type III A-associated protein Csm2</fullName>
    </recommendedName>
</protein>
<name>A0ABY1NQV9_9BACT</name>
<sequence>MVRLKVSVKVERRKGKPIYTESPDVLFKRFVREVDRVVSSLDRSRKSNRVLSEFLREEKSVIEELDRVFSRMDKNPLFQRKKVCDVFYRIFQRLRWAEEAGSEREIELRGWVLSSLDLLLEVFGREHG</sequence>
<accession>A0ABY1NQV9</accession>